<feature type="transmembrane region" description="Helical" evidence="7">
    <location>
        <begin position="92"/>
        <end position="116"/>
    </location>
</feature>
<dbReference type="PANTHER" id="PTHR30151:SF0">
    <property type="entry name" value="ABC TRANSPORTER PERMEASE PROTEIN MJ0413-RELATED"/>
    <property type="match status" value="1"/>
</dbReference>
<keyword evidence="6 7" id="KW-0472">Membrane</keyword>
<feature type="transmembrane region" description="Helical" evidence="7">
    <location>
        <begin position="165"/>
        <end position="187"/>
    </location>
</feature>
<feature type="transmembrane region" description="Helical" evidence="7">
    <location>
        <begin position="61"/>
        <end position="80"/>
    </location>
</feature>
<comment type="caution">
    <text evidence="9">The sequence shown here is derived from an EMBL/GenBank/DDBJ whole genome shotgun (WGS) entry which is preliminary data.</text>
</comment>
<dbReference type="GO" id="GO:0055085">
    <property type="term" value="P:transmembrane transport"/>
    <property type="evidence" value="ECO:0007669"/>
    <property type="project" value="InterPro"/>
</dbReference>
<evidence type="ECO:0000259" key="8">
    <source>
        <dbReference type="PROSITE" id="PS50928"/>
    </source>
</evidence>
<evidence type="ECO:0000256" key="2">
    <source>
        <dbReference type="ARBA" id="ARBA00022448"/>
    </source>
</evidence>
<dbReference type="PANTHER" id="PTHR30151">
    <property type="entry name" value="ALKANE SULFONATE ABC TRANSPORTER-RELATED, MEMBRANE SUBUNIT"/>
    <property type="match status" value="1"/>
</dbReference>
<evidence type="ECO:0000313" key="9">
    <source>
        <dbReference type="EMBL" id="HBJ08190.1"/>
    </source>
</evidence>
<sequence>MRKRKKYILIAASWFTVLLCWQFFSLYIGNKDIFPSTFQLITAVFYLFSEASFLSAVSSTLLRGICGMLLSLCLAAILAWRASRSDAFRTYIHPFLTLLRSVPIISFLFLFLIWFSPEYIPLVMALITIVPVLTENLIAGFRNIDHSLLEMSYMYAFSVKQKIKHIIYPAVSPYLFSGLISTAGLGWKAIIMGEALAQPVTGIGVMIREAHGFIEVPRLLAWTLVAVVISYGFELLLKRAEKYSFPVSFASKDYAEKIMENFPDILNIEGIRKRYGHKILLSELRLSVSRGKITCLMASSGYGKTTLLRLLSGLDHAEA</sequence>
<comment type="similarity">
    <text evidence="7">Belongs to the binding-protein-dependent transport system permease family.</text>
</comment>
<accession>A0A354M101</accession>
<feature type="non-terminal residue" evidence="9">
    <location>
        <position position="319"/>
    </location>
</feature>
<feature type="transmembrane region" description="Helical" evidence="7">
    <location>
        <begin position="219"/>
        <end position="237"/>
    </location>
</feature>
<dbReference type="InterPro" id="IPR035906">
    <property type="entry name" value="MetI-like_sf"/>
</dbReference>
<evidence type="ECO:0000256" key="4">
    <source>
        <dbReference type="ARBA" id="ARBA00022692"/>
    </source>
</evidence>
<dbReference type="Pfam" id="PF00528">
    <property type="entry name" value="BPD_transp_1"/>
    <property type="match status" value="1"/>
</dbReference>
<dbReference type="SUPFAM" id="SSF161098">
    <property type="entry name" value="MetI-like"/>
    <property type="match status" value="1"/>
</dbReference>
<protein>
    <recommendedName>
        <fullName evidence="8">ABC transmembrane type-1 domain-containing protein</fullName>
    </recommendedName>
</protein>
<evidence type="ECO:0000256" key="6">
    <source>
        <dbReference type="ARBA" id="ARBA00023136"/>
    </source>
</evidence>
<dbReference type="Proteomes" id="UP000262954">
    <property type="component" value="Unassembled WGS sequence"/>
</dbReference>
<reference evidence="9 10" key="1">
    <citation type="journal article" date="2018" name="Nat. Biotechnol.">
        <title>A standardized bacterial taxonomy based on genome phylogeny substantially revises the tree of life.</title>
        <authorList>
            <person name="Parks D.H."/>
            <person name="Chuvochina M."/>
            <person name="Waite D.W."/>
            <person name="Rinke C."/>
            <person name="Skarshewski A."/>
            <person name="Chaumeil P.A."/>
            <person name="Hugenholtz P."/>
        </authorList>
    </citation>
    <scope>NUCLEOTIDE SEQUENCE [LARGE SCALE GENOMIC DNA]</scope>
    <source>
        <strain evidence="9">UBA11482</strain>
    </source>
</reference>
<dbReference type="PROSITE" id="PS50928">
    <property type="entry name" value="ABC_TM1"/>
    <property type="match status" value="1"/>
</dbReference>
<feature type="transmembrane region" description="Helical" evidence="7">
    <location>
        <begin position="7"/>
        <end position="28"/>
    </location>
</feature>
<feature type="transmembrane region" description="Helical" evidence="7">
    <location>
        <begin position="122"/>
        <end position="144"/>
    </location>
</feature>
<feature type="domain" description="ABC transmembrane type-1" evidence="8">
    <location>
        <begin position="57"/>
        <end position="237"/>
    </location>
</feature>
<dbReference type="InterPro" id="IPR000515">
    <property type="entry name" value="MetI-like"/>
</dbReference>
<evidence type="ECO:0000256" key="7">
    <source>
        <dbReference type="RuleBase" id="RU363032"/>
    </source>
</evidence>
<proteinExistence type="inferred from homology"/>
<evidence type="ECO:0000256" key="5">
    <source>
        <dbReference type="ARBA" id="ARBA00022989"/>
    </source>
</evidence>
<evidence type="ECO:0000313" key="10">
    <source>
        <dbReference type="Proteomes" id="UP000262954"/>
    </source>
</evidence>
<gene>
    <name evidence="9" type="ORF">DDY73_04235</name>
</gene>
<dbReference type="InterPro" id="IPR027417">
    <property type="entry name" value="P-loop_NTPase"/>
</dbReference>
<evidence type="ECO:0000256" key="1">
    <source>
        <dbReference type="ARBA" id="ARBA00004651"/>
    </source>
</evidence>
<keyword evidence="3" id="KW-1003">Cell membrane</keyword>
<dbReference type="CDD" id="cd06261">
    <property type="entry name" value="TM_PBP2"/>
    <property type="match status" value="1"/>
</dbReference>
<dbReference type="Gene3D" id="1.10.3720.10">
    <property type="entry name" value="MetI-like"/>
    <property type="match status" value="1"/>
</dbReference>
<name>A0A354M101_9BACT</name>
<evidence type="ECO:0000256" key="3">
    <source>
        <dbReference type="ARBA" id="ARBA00022475"/>
    </source>
</evidence>
<dbReference type="AlphaFoldDB" id="A0A354M101"/>
<dbReference type="GO" id="GO:0005886">
    <property type="term" value="C:plasma membrane"/>
    <property type="evidence" value="ECO:0007669"/>
    <property type="project" value="UniProtKB-SubCell"/>
</dbReference>
<keyword evidence="2 7" id="KW-0813">Transport</keyword>
<comment type="subcellular location">
    <subcellularLocation>
        <location evidence="1 7">Cell membrane</location>
        <topology evidence="1 7">Multi-pass membrane protein</topology>
    </subcellularLocation>
</comment>
<keyword evidence="4 7" id="KW-0812">Transmembrane</keyword>
<dbReference type="EMBL" id="DNWC01000056">
    <property type="protein sequence ID" value="HBJ08190.1"/>
    <property type="molecule type" value="Genomic_DNA"/>
</dbReference>
<keyword evidence="5 7" id="KW-1133">Transmembrane helix</keyword>
<dbReference type="Gene3D" id="3.40.50.300">
    <property type="entry name" value="P-loop containing nucleotide triphosphate hydrolases"/>
    <property type="match status" value="1"/>
</dbReference>
<organism evidence="9 10">
    <name type="scientific">Coprobacter fastidiosus</name>
    <dbReference type="NCBI Taxonomy" id="1099853"/>
    <lineage>
        <taxon>Bacteria</taxon>
        <taxon>Pseudomonadati</taxon>
        <taxon>Bacteroidota</taxon>
        <taxon>Bacteroidia</taxon>
        <taxon>Bacteroidales</taxon>
        <taxon>Barnesiellaceae</taxon>
        <taxon>Coprobacter</taxon>
    </lineage>
</organism>
<dbReference type="SUPFAM" id="SSF52540">
    <property type="entry name" value="P-loop containing nucleoside triphosphate hydrolases"/>
    <property type="match status" value="1"/>
</dbReference>